<reference evidence="2 3" key="1">
    <citation type="submission" date="2019-08" db="EMBL/GenBank/DDBJ databases">
        <title>Hyperibacter terrae gen. nov., sp. nov. and Hyperibacter viscosus sp. nov., two new members in the family Rhodospirillaceae isolated from the rhizosphere of Hypericum perforatum.</title>
        <authorList>
            <person name="Noviana Z."/>
        </authorList>
    </citation>
    <scope>NUCLEOTIDE SEQUENCE [LARGE SCALE GENOMIC DNA]</scope>
    <source>
        <strain evidence="2 3">R5959</strain>
    </source>
</reference>
<dbReference type="Proteomes" id="UP000325797">
    <property type="component" value="Chromosome"/>
</dbReference>
<protein>
    <submittedName>
        <fullName evidence="2">MarR family transcriptional regulator</fullName>
    </submittedName>
</protein>
<dbReference type="InterPro" id="IPR036388">
    <property type="entry name" value="WH-like_DNA-bd_sf"/>
</dbReference>
<proteinExistence type="predicted"/>
<dbReference type="PANTHER" id="PTHR33164:SF13">
    <property type="entry name" value="4-HYDROXYPHENYLACETATE CATABOLISM PROTEIN"/>
    <property type="match status" value="1"/>
</dbReference>
<dbReference type="GO" id="GO:0003700">
    <property type="term" value="F:DNA-binding transcription factor activity"/>
    <property type="evidence" value="ECO:0007669"/>
    <property type="project" value="InterPro"/>
</dbReference>
<dbReference type="Pfam" id="PF12802">
    <property type="entry name" value="MarR_2"/>
    <property type="match status" value="1"/>
</dbReference>
<evidence type="ECO:0000313" key="2">
    <source>
        <dbReference type="EMBL" id="QEX24598.1"/>
    </source>
</evidence>
<dbReference type="GO" id="GO:0006950">
    <property type="term" value="P:response to stress"/>
    <property type="evidence" value="ECO:0007669"/>
    <property type="project" value="TreeGrafter"/>
</dbReference>
<evidence type="ECO:0000313" key="3">
    <source>
        <dbReference type="Proteomes" id="UP000325797"/>
    </source>
</evidence>
<dbReference type="AlphaFoldDB" id="A0A5J6N3W2"/>
<keyword evidence="3" id="KW-1185">Reference proteome</keyword>
<dbReference type="InterPro" id="IPR000835">
    <property type="entry name" value="HTH_MarR-typ"/>
</dbReference>
<dbReference type="SUPFAM" id="SSF46785">
    <property type="entry name" value="Winged helix' DNA-binding domain"/>
    <property type="match status" value="1"/>
</dbReference>
<dbReference type="EMBL" id="CP042582">
    <property type="protein sequence ID" value="QEX24598.1"/>
    <property type="molecule type" value="Genomic_DNA"/>
</dbReference>
<accession>A0A5J6N3W2</accession>
<name>A0A5J6N3W2_9PROT</name>
<dbReference type="InterPro" id="IPR039422">
    <property type="entry name" value="MarR/SlyA-like"/>
</dbReference>
<organism evidence="2 3">
    <name type="scientific">Hypericibacter adhaerens</name>
    <dbReference type="NCBI Taxonomy" id="2602016"/>
    <lineage>
        <taxon>Bacteria</taxon>
        <taxon>Pseudomonadati</taxon>
        <taxon>Pseudomonadota</taxon>
        <taxon>Alphaproteobacteria</taxon>
        <taxon>Rhodospirillales</taxon>
        <taxon>Dongiaceae</taxon>
        <taxon>Hypericibacter</taxon>
    </lineage>
</organism>
<dbReference type="RefSeq" id="WP_191909168.1">
    <property type="nucleotide sequence ID" value="NZ_CP042582.1"/>
</dbReference>
<feature type="domain" description="HTH marR-type" evidence="1">
    <location>
        <begin position="6"/>
        <end position="105"/>
    </location>
</feature>
<gene>
    <name evidence="2" type="ORF">FRZ61_45390</name>
</gene>
<dbReference type="InterPro" id="IPR036390">
    <property type="entry name" value="WH_DNA-bd_sf"/>
</dbReference>
<dbReference type="SMART" id="SM00347">
    <property type="entry name" value="HTH_MARR"/>
    <property type="match status" value="1"/>
</dbReference>
<dbReference type="PANTHER" id="PTHR33164">
    <property type="entry name" value="TRANSCRIPTIONAL REGULATOR, MARR FAMILY"/>
    <property type="match status" value="1"/>
</dbReference>
<dbReference type="KEGG" id="hadh:FRZ61_45390"/>
<evidence type="ECO:0000259" key="1">
    <source>
        <dbReference type="SMART" id="SM00347"/>
    </source>
</evidence>
<dbReference type="Gene3D" id="1.10.10.10">
    <property type="entry name" value="Winged helix-like DNA-binding domain superfamily/Winged helix DNA-binding domain"/>
    <property type="match status" value="1"/>
</dbReference>
<sequence length="136" mass="14489">MRLIYSQSFVHGLNPAQWGALRYLARANESVQTLTHFARAHCVSKAAASDTISALVRKKLVVRNKDPSDGRVMRIGLTAEGRGLLDSDPLNLLVDALEGLLPQQQVQAAEILAVAARNVYAAIAGSSSAPPSPNDS</sequence>